<name>A0ABY9EB44_9GAMM</name>
<dbReference type="RefSeq" id="WP_301414433.1">
    <property type="nucleotide sequence ID" value="NZ_CP098023.1"/>
</dbReference>
<proteinExistence type="predicted"/>
<sequence>MIMLISPIDKQAARLAFEQLEIQRHAQIDQAALQAEQALTRCIRELEGSAADLKQISILGRTMLFLRGSQRPLWGFATLYLDWPWFARWTLTEKQETALIAINLLVLRFLFGERVVKNICPFIAEIFRARKG</sequence>
<dbReference type="EMBL" id="CP098023">
    <property type="protein sequence ID" value="WKD48664.1"/>
    <property type="molecule type" value="Genomic_DNA"/>
</dbReference>
<keyword evidence="2" id="KW-1185">Reference proteome</keyword>
<reference evidence="1 2" key="1">
    <citation type="submission" date="2022-05" db="EMBL/GenBank/DDBJ databases">
        <title>Microbulbifer sp. nov., isolated from sponge.</title>
        <authorList>
            <person name="Gao L."/>
        </authorList>
    </citation>
    <scope>NUCLEOTIDE SEQUENCE [LARGE SCALE GENOMIC DNA]</scope>
    <source>
        <strain evidence="1 2">MI-G</strain>
    </source>
</reference>
<evidence type="ECO:0000313" key="1">
    <source>
        <dbReference type="EMBL" id="WKD48664.1"/>
    </source>
</evidence>
<dbReference type="Proteomes" id="UP001321520">
    <property type="component" value="Chromosome"/>
</dbReference>
<protein>
    <submittedName>
        <fullName evidence="1">Uncharacterized protein</fullName>
    </submittedName>
</protein>
<evidence type="ECO:0000313" key="2">
    <source>
        <dbReference type="Proteomes" id="UP001321520"/>
    </source>
</evidence>
<gene>
    <name evidence="1" type="ORF">M8T91_12150</name>
</gene>
<organism evidence="1 2">
    <name type="scientific">Microbulbifer spongiae</name>
    <dbReference type="NCBI Taxonomy" id="2944933"/>
    <lineage>
        <taxon>Bacteria</taxon>
        <taxon>Pseudomonadati</taxon>
        <taxon>Pseudomonadota</taxon>
        <taxon>Gammaproteobacteria</taxon>
        <taxon>Cellvibrionales</taxon>
        <taxon>Microbulbiferaceae</taxon>
        <taxon>Microbulbifer</taxon>
    </lineage>
</organism>
<accession>A0ABY9EB44</accession>